<evidence type="ECO:0000313" key="3">
    <source>
        <dbReference type="EMBL" id="KAK4749173.1"/>
    </source>
</evidence>
<sequence>MGDSLSLMHEDGPFFNQSTKKRKRKMKNKGEKKEEAEATRLNDSTMSGNGPSCFPHNSEVSSGAVNDSNVQLARRRRGKRKKKVVQEAEVTNLNNTNVPAEGLDSVLQELSINTKPNCTFKNNNNEKKQEDEAIEEHKSNDPVGEDSAVQELKEMTDMMNGRLNTEKRKKKKRRRKRKQEALNFNDSPATLEGLGASLQELTVKIKPMAGSNNSVEKRRKNGRKTVIGCEDINTLDKGLNTATEIVEMNVEYTDTRSLNSDVQNGALQGLTTSLEEYQELASSVQAAPADAFIEVSSICLDVKAGFTNCMEDLKTYDQHDNTMKVASMENSSTLDDEAYKNIEEIVSEDVVNETIKVDEPQPILNSLVITRDPRILRKNLLILDLNGLLIDVIPNKHGGQKPDMVLSGKHVFKRPFVDDFLEFCFKRFAVAVWSSRKKKNIDRLVDFLFGNAREKLVFCWNQCQCTQTYFKTRENWNKPLVLKELRKVWEKLGPDLQFDKGEYNESNTLLLDDSPYKAICNPENTAIFPNPYQYNMSQDISLGPGGDIRVYLEGLSLAENIPEYVRQKPFGQRAITRSDPSWRFYGKVFNQVQHRNQKWAQKKRWNRQSRNSVL</sequence>
<feature type="region of interest" description="Disordered" evidence="1">
    <location>
        <begin position="1"/>
        <end position="85"/>
    </location>
</feature>
<evidence type="ECO:0000259" key="2">
    <source>
        <dbReference type="PROSITE" id="PS50969"/>
    </source>
</evidence>
<dbReference type="Pfam" id="PF03031">
    <property type="entry name" value="NIF"/>
    <property type="match status" value="1"/>
</dbReference>
<evidence type="ECO:0000256" key="1">
    <source>
        <dbReference type="SAM" id="MobiDB-lite"/>
    </source>
</evidence>
<dbReference type="Proteomes" id="UP001345219">
    <property type="component" value="Chromosome 21"/>
</dbReference>
<feature type="region of interest" description="Disordered" evidence="1">
    <location>
        <begin position="118"/>
        <end position="145"/>
    </location>
</feature>
<proteinExistence type="predicted"/>
<evidence type="ECO:0000313" key="4">
    <source>
        <dbReference type="Proteomes" id="UP001345219"/>
    </source>
</evidence>
<dbReference type="PROSITE" id="PS50969">
    <property type="entry name" value="FCP1"/>
    <property type="match status" value="1"/>
</dbReference>
<feature type="compositionally biased region" description="Basic and acidic residues" evidence="1">
    <location>
        <begin position="124"/>
        <end position="140"/>
    </location>
</feature>
<feature type="domain" description="FCP1 homology" evidence="2">
    <location>
        <begin position="374"/>
        <end position="555"/>
    </location>
</feature>
<comment type="caution">
    <text evidence="3">The sequence shown here is derived from an EMBL/GenBank/DDBJ whole genome shotgun (WGS) entry which is preliminary data.</text>
</comment>
<feature type="compositionally biased region" description="Polar residues" evidence="1">
    <location>
        <begin position="58"/>
        <end position="71"/>
    </location>
</feature>
<dbReference type="Gene3D" id="3.40.50.1000">
    <property type="entry name" value="HAD superfamily/HAD-like"/>
    <property type="match status" value="1"/>
</dbReference>
<dbReference type="SUPFAM" id="SSF56784">
    <property type="entry name" value="HAD-like"/>
    <property type="match status" value="1"/>
</dbReference>
<name>A0AAN7GRU8_9MYRT</name>
<accession>A0AAN7GRU8</accession>
<reference evidence="3 4" key="1">
    <citation type="journal article" date="2023" name="Hortic Res">
        <title>Pangenome of water caltrop reveals structural variations and asymmetric subgenome divergence after allopolyploidization.</title>
        <authorList>
            <person name="Zhang X."/>
            <person name="Chen Y."/>
            <person name="Wang L."/>
            <person name="Yuan Y."/>
            <person name="Fang M."/>
            <person name="Shi L."/>
            <person name="Lu R."/>
            <person name="Comes H.P."/>
            <person name="Ma Y."/>
            <person name="Chen Y."/>
            <person name="Huang G."/>
            <person name="Zhou Y."/>
            <person name="Zheng Z."/>
            <person name="Qiu Y."/>
        </authorList>
    </citation>
    <scope>NUCLEOTIDE SEQUENCE [LARGE SCALE GENOMIC DNA]</scope>
    <source>
        <tissue evidence="3">Roots</tissue>
    </source>
</reference>
<dbReference type="PANTHER" id="PTHR12210">
    <property type="entry name" value="DULLARD PROTEIN PHOSPHATASE"/>
    <property type="match status" value="1"/>
</dbReference>
<feature type="compositionally biased region" description="Basic and acidic residues" evidence="1">
    <location>
        <begin position="28"/>
        <end position="40"/>
    </location>
</feature>
<dbReference type="InterPro" id="IPR036412">
    <property type="entry name" value="HAD-like_sf"/>
</dbReference>
<keyword evidence="4" id="KW-1185">Reference proteome</keyword>
<protein>
    <recommendedName>
        <fullName evidence="2">FCP1 homology domain-containing protein</fullName>
    </recommendedName>
</protein>
<dbReference type="InterPro" id="IPR023214">
    <property type="entry name" value="HAD_sf"/>
</dbReference>
<feature type="compositionally biased region" description="Basic residues" evidence="1">
    <location>
        <begin position="73"/>
        <end position="83"/>
    </location>
</feature>
<gene>
    <name evidence="3" type="ORF">SAY87_026622</name>
</gene>
<feature type="compositionally biased region" description="Basic residues" evidence="1">
    <location>
        <begin position="167"/>
        <end position="178"/>
    </location>
</feature>
<dbReference type="AlphaFoldDB" id="A0AAN7GRU8"/>
<feature type="compositionally biased region" description="Polar residues" evidence="1">
    <location>
        <begin position="41"/>
        <end position="50"/>
    </location>
</feature>
<organism evidence="3 4">
    <name type="scientific">Trapa incisa</name>
    <dbReference type="NCBI Taxonomy" id="236973"/>
    <lineage>
        <taxon>Eukaryota</taxon>
        <taxon>Viridiplantae</taxon>
        <taxon>Streptophyta</taxon>
        <taxon>Embryophyta</taxon>
        <taxon>Tracheophyta</taxon>
        <taxon>Spermatophyta</taxon>
        <taxon>Magnoliopsida</taxon>
        <taxon>eudicotyledons</taxon>
        <taxon>Gunneridae</taxon>
        <taxon>Pentapetalae</taxon>
        <taxon>rosids</taxon>
        <taxon>malvids</taxon>
        <taxon>Myrtales</taxon>
        <taxon>Lythraceae</taxon>
        <taxon>Trapa</taxon>
    </lineage>
</organism>
<dbReference type="SMART" id="SM00577">
    <property type="entry name" value="CPDc"/>
    <property type="match status" value="1"/>
</dbReference>
<feature type="region of interest" description="Disordered" evidence="1">
    <location>
        <begin position="161"/>
        <end position="183"/>
    </location>
</feature>
<dbReference type="InterPro" id="IPR050365">
    <property type="entry name" value="TIM50"/>
</dbReference>
<dbReference type="InterPro" id="IPR004274">
    <property type="entry name" value="FCP1_dom"/>
</dbReference>
<dbReference type="EMBL" id="JAXIOK010000018">
    <property type="protein sequence ID" value="KAK4749173.1"/>
    <property type="molecule type" value="Genomic_DNA"/>
</dbReference>